<keyword evidence="2" id="KW-0808">Transferase</keyword>
<proteinExistence type="predicted"/>
<dbReference type="InterPro" id="IPR019734">
    <property type="entry name" value="TPR_rpt"/>
</dbReference>
<dbReference type="Gene3D" id="1.25.40.10">
    <property type="entry name" value="Tetratricopeptide repeat domain"/>
    <property type="match status" value="2"/>
</dbReference>
<dbReference type="STRING" id="426128.SAMN05660297_01521"/>
<sequence length="358" mass="42563">MITISLCMIVKNEENVIARCLDSIENFVDEIIIVDTGSTDTTKEIAKGYTDKIFDFKWINDFSVARNYSYSKATMDYILWLDADDVILEEDRRKFKELKQTLDPTVDIVMMKYNVGLDQYNKPTLSYYRERLSRRINNYRWHEPVHEYLELNGKIVNSDICITHKNEGTSSYDRNLSIYEQIISRGKKLSVRGLYYYARELYYHQRYDDAIEYFTKFLDTEMGWVEDNIYACYHLSVCYEYKNDRTNMLNALLRSFKYDNPRAEICCQFGQYYMEASNYESAIVWYTLATQLKKPTDNWGFILHDYWGFIPSIQLCVCYARVGNMQKAIEYNDKAAELKPNDPYVVHNRRYFEACLAI</sequence>
<dbReference type="RefSeq" id="WP_090441720.1">
    <property type="nucleotide sequence ID" value="NZ_FOHU01000005.1"/>
</dbReference>
<dbReference type="InterPro" id="IPR001173">
    <property type="entry name" value="Glyco_trans_2-like"/>
</dbReference>
<keyword evidence="3" id="KW-1185">Reference proteome</keyword>
<dbReference type="SUPFAM" id="SSF48452">
    <property type="entry name" value="TPR-like"/>
    <property type="match status" value="1"/>
</dbReference>
<evidence type="ECO:0000259" key="1">
    <source>
        <dbReference type="Pfam" id="PF00535"/>
    </source>
</evidence>
<dbReference type="PANTHER" id="PTHR43630">
    <property type="entry name" value="POLY-BETA-1,6-N-ACETYL-D-GLUCOSAMINE SYNTHASE"/>
    <property type="match status" value="1"/>
</dbReference>
<dbReference type="AlphaFoldDB" id="A0A1I0C7X8"/>
<organism evidence="2 3">
    <name type="scientific">Natronincola peptidivorans</name>
    <dbReference type="NCBI Taxonomy" id="426128"/>
    <lineage>
        <taxon>Bacteria</taxon>
        <taxon>Bacillati</taxon>
        <taxon>Bacillota</taxon>
        <taxon>Clostridia</taxon>
        <taxon>Peptostreptococcales</taxon>
        <taxon>Natronincolaceae</taxon>
        <taxon>Natronincola</taxon>
    </lineage>
</organism>
<dbReference type="SUPFAM" id="SSF53448">
    <property type="entry name" value="Nucleotide-diphospho-sugar transferases"/>
    <property type="match status" value="1"/>
</dbReference>
<evidence type="ECO:0000313" key="3">
    <source>
        <dbReference type="Proteomes" id="UP000199568"/>
    </source>
</evidence>
<feature type="domain" description="Glycosyltransferase 2-like" evidence="1">
    <location>
        <begin position="5"/>
        <end position="140"/>
    </location>
</feature>
<reference evidence="2 3" key="1">
    <citation type="submission" date="2016-10" db="EMBL/GenBank/DDBJ databases">
        <authorList>
            <person name="de Groot N.N."/>
        </authorList>
    </citation>
    <scope>NUCLEOTIDE SEQUENCE [LARGE SCALE GENOMIC DNA]</scope>
    <source>
        <strain evidence="2 3">DSM 18979</strain>
    </source>
</reference>
<dbReference type="CDD" id="cd02511">
    <property type="entry name" value="Beta4Glucosyltransferase"/>
    <property type="match status" value="1"/>
</dbReference>
<dbReference type="EMBL" id="FOHU01000005">
    <property type="protein sequence ID" value="SET15501.1"/>
    <property type="molecule type" value="Genomic_DNA"/>
</dbReference>
<dbReference type="InterPro" id="IPR029044">
    <property type="entry name" value="Nucleotide-diphossugar_trans"/>
</dbReference>
<dbReference type="Pfam" id="PF13181">
    <property type="entry name" value="TPR_8"/>
    <property type="match status" value="1"/>
</dbReference>
<accession>A0A1I0C7X8</accession>
<protein>
    <submittedName>
        <fullName evidence="2">Glycosyltransferase involved in cell wall bisynthesis</fullName>
    </submittedName>
</protein>
<name>A0A1I0C7X8_9FIRM</name>
<dbReference type="SMART" id="SM00028">
    <property type="entry name" value="TPR"/>
    <property type="match status" value="3"/>
</dbReference>
<evidence type="ECO:0000313" key="2">
    <source>
        <dbReference type="EMBL" id="SET15501.1"/>
    </source>
</evidence>
<gene>
    <name evidence="2" type="ORF">SAMN05660297_01521</name>
</gene>
<dbReference type="Proteomes" id="UP000199568">
    <property type="component" value="Unassembled WGS sequence"/>
</dbReference>
<dbReference type="GO" id="GO:0016740">
    <property type="term" value="F:transferase activity"/>
    <property type="evidence" value="ECO:0007669"/>
    <property type="project" value="UniProtKB-KW"/>
</dbReference>
<dbReference type="OrthoDB" id="9815923at2"/>
<dbReference type="PANTHER" id="PTHR43630:SF2">
    <property type="entry name" value="GLYCOSYLTRANSFERASE"/>
    <property type="match status" value="1"/>
</dbReference>
<dbReference type="Gene3D" id="3.90.550.10">
    <property type="entry name" value="Spore Coat Polysaccharide Biosynthesis Protein SpsA, Chain A"/>
    <property type="match status" value="1"/>
</dbReference>
<dbReference type="InterPro" id="IPR011990">
    <property type="entry name" value="TPR-like_helical_dom_sf"/>
</dbReference>
<dbReference type="Pfam" id="PF00535">
    <property type="entry name" value="Glycos_transf_2"/>
    <property type="match status" value="1"/>
</dbReference>